<evidence type="ECO:0000256" key="8">
    <source>
        <dbReference type="SAM" id="MobiDB-lite"/>
    </source>
</evidence>
<evidence type="ECO:0000256" key="1">
    <source>
        <dbReference type="ARBA" id="ARBA00004651"/>
    </source>
</evidence>
<dbReference type="GO" id="GO:0005886">
    <property type="term" value="C:plasma membrane"/>
    <property type="evidence" value="ECO:0007669"/>
    <property type="project" value="UniProtKB-SubCell"/>
</dbReference>
<proteinExistence type="inferred from homology"/>
<name>A0A1I7MIL0_9MICC</name>
<feature type="transmembrane region" description="Helical" evidence="7">
    <location>
        <begin position="98"/>
        <end position="116"/>
    </location>
</feature>
<keyword evidence="6 7" id="KW-0472">Membrane</keyword>
<dbReference type="EMBL" id="FPCG01000003">
    <property type="protein sequence ID" value="SFV21761.1"/>
    <property type="molecule type" value="Genomic_DNA"/>
</dbReference>
<evidence type="ECO:0000256" key="4">
    <source>
        <dbReference type="ARBA" id="ARBA00022692"/>
    </source>
</evidence>
<feature type="transmembrane region" description="Helical" evidence="7">
    <location>
        <begin position="257"/>
        <end position="290"/>
    </location>
</feature>
<feature type="transmembrane region" description="Helical" evidence="7">
    <location>
        <begin position="218"/>
        <end position="236"/>
    </location>
</feature>
<dbReference type="CDD" id="cd06261">
    <property type="entry name" value="TM_PBP2"/>
    <property type="match status" value="1"/>
</dbReference>
<feature type="transmembrane region" description="Helical" evidence="7">
    <location>
        <begin position="310"/>
        <end position="330"/>
    </location>
</feature>
<evidence type="ECO:0000256" key="2">
    <source>
        <dbReference type="ARBA" id="ARBA00022448"/>
    </source>
</evidence>
<evidence type="ECO:0000313" key="10">
    <source>
        <dbReference type="EMBL" id="SFV21761.1"/>
    </source>
</evidence>
<evidence type="ECO:0000256" key="6">
    <source>
        <dbReference type="ARBA" id="ARBA00023136"/>
    </source>
</evidence>
<keyword evidence="3" id="KW-1003">Cell membrane</keyword>
<dbReference type="Pfam" id="PF00528">
    <property type="entry name" value="BPD_transp_1"/>
    <property type="match status" value="1"/>
</dbReference>
<dbReference type="STRING" id="574650.SAMN04487966_10327"/>
<evidence type="ECO:0000256" key="5">
    <source>
        <dbReference type="ARBA" id="ARBA00022989"/>
    </source>
</evidence>
<feature type="domain" description="ABC transmembrane type-1" evidence="9">
    <location>
        <begin position="150"/>
        <end position="334"/>
    </location>
</feature>
<feature type="region of interest" description="Disordered" evidence="8">
    <location>
        <begin position="1"/>
        <end position="24"/>
    </location>
</feature>
<feature type="region of interest" description="Disordered" evidence="8">
    <location>
        <begin position="29"/>
        <end position="48"/>
    </location>
</feature>
<keyword evidence="2 7" id="KW-0813">Transport</keyword>
<dbReference type="PANTHER" id="PTHR30151">
    <property type="entry name" value="ALKANE SULFONATE ABC TRANSPORTER-RELATED, MEMBRANE SUBUNIT"/>
    <property type="match status" value="1"/>
</dbReference>
<dbReference type="AlphaFoldDB" id="A0A1I7MIL0"/>
<dbReference type="Proteomes" id="UP000198881">
    <property type="component" value="Unassembled WGS sequence"/>
</dbReference>
<dbReference type="InterPro" id="IPR000515">
    <property type="entry name" value="MetI-like"/>
</dbReference>
<evidence type="ECO:0000256" key="3">
    <source>
        <dbReference type="ARBA" id="ARBA00022475"/>
    </source>
</evidence>
<keyword evidence="4 7" id="KW-0812">Transmembrane</keyword>
<reference evidence="10 11" key="1">
    <citation type="submission" date="2016-10" db="EMBL/GenBank/DDBJ databases">
        <authorList>
            <person name="de Groot N.N."/>
        </authorList>
    </citation>
    <scope>NUCLEOTIDE SEQUENCE [LARGE SCALE GENOMIC DNA]</scope>
    <source>
        <strain evidence="10 11">CGMCC 1.7054</strain>
    </source>
</reference>
<accession>A0A1I7MIL0</accession>
<evidence type="ECO:0000256" key="7">
    <source>
        <dbReference type="RuleBase" id="RU363032"/>
    </source>
</evidence>
<evidence type="ECO:0000259" key="9">
    <source>
        <dbReference type="PROSITE" id="PS50928"/>
    </source>
</evidence>
<dbReference type="PROSITE" id="PS50928">
    <property type="entry name" value="ABC_TM1"/>
    <property type="match status" value="1"/>
</dbReference>
<dbReference type="SUPFAM" id="SSF161098">
    <property type="entry name" value="MetI-like"/>
    <property type="match status" value="1"/>
</dbReference>
<dbReference type="GO" id="GO:0055085">
    <property type="term" value="P:transmembrane transport"/>
    <property type="evidence" value="ECO:0007669"/>
    <property type="project" value="InterPro"/>
</dbReference>
<keyword evidence="11" id="KW-1185">Reference proteome</keyword>
<gene>
    <name evidence="10" type="ORF">SAMN04487966_10327</name>
</gene>
<keyword evidence="5 7" id="KW-1133">Transmembrane helix</keyword>
<dbReference type="PANTHER" id="PTHR30151:SF25">
    <property type="entry name" value="TAURINE TRANSPORT SYSTEM PERMEASE PROTEIN TAUC"/>
    <property type="match status" value="1"/>
</dbReference>
<sequence length="350" mass="37275">MTDQTSTPGAPDPRGPGGPDRETEIERLHRLEASSGSARRRGDTRRHTDAATVAALDIPTRPDANAPITSVAQAGATGRATGMGPGVARRRGRRSWSIKLLGLAGILGFLLTWELVPRLGIVDARFMPPASEAIAALFRNFGLTAFWEAVGDTMLAWALGMLIAVSLAAVLGFIIGSSTFLRRFTNSTIEFMRPVPSVALIPLAVLLFGVKIESSLMLIVYASFWQVLIQVLYGVADVDNVAMNTARSYGLGPFARLRYVIFPTTLPYLMTGVRLAAAVALILAVTAQLIIGTPGLGNEIAKAQSGGATAAMYALVLATGLLGVIINLVMRVIERRVLAWHSSVRTEVAK</sequence>
<evidence type="ECO:0000313" key="11">
    <source>
        <dbReference type="Proteomes" id="UP000198881"/>
    </source>
</evidence>
<comment type="similarity">
    <text evidence="7">Belongs to the binding-protein-dependent transport system permease family.</text>
</comment>
<dbReference type="Gene3D" id="1.10.3720.10">
    <property type="entry name" value="MetI-like"/>
    <property type="match status" value="1"/>
</dbReference>
<organism evidence="10 11">
    <name type="scientific">Micrococcus terreus</name>
    <dbReference type="NCBI Taxonomy" id="574650"/>
    <lineage>
        <taxon>Bacteria</taxon>
        <taxon>Bacillati</taxon>
        <taxon>Actinomycetota</taxon>
        <taxon>Actinomycetes</taxon>
        <taxon>Micrococcales</taxon>
        <taxon>Micrococcaceae</taxon>
        <taxon>Micrococcus</taxon>
    </lineage>
</organism>
<dbReference type="GO" id="GO:0010438">
    <property type="term" value="P:cellular response to sulfur starvation"/>
    <property type="evidence" value="ECO:0007669"/>
    <property type="project" value="TreeGrafter"/>
</dbReference>
<feature type="transmembrane region" description="Helical" evidence="7">
    <location>
        <begin position="195"/>
        <end position="212"/>
    </location>
</feature>
<feature type="transmembrane region" description="Helical" evidence="7">
    <location>
        <begin position="154"/>
        <end position="175"/>
    </location>
</feature>
<comment type="subcellular location">
    <subcellularLocation>
        <location evidence="1 7">Cell membrane</location>
        <topology evidence="1 7">Multi-pass membrane protein</topology>
    </subcellularLocation>
</comment>
<protein>
    <submittedName>
        <fullName evidence="10">ABC-type nitrate/sulfonate/bicarbonate transport system, permease component</fullName>
    </submittedName>
</protein>
<dbReference type="InterPro" id="IPR035906">
    <property type="entry name" value="MetI-like_sf"/>
</dbReference>